<dbReference type="AlphaFoldDB" id="A0A0R3SM02"/>
<sequence>MASTEQSKKDKFHHKKEPLKHKNKDKFKQIPVEAIKAFVEDTRKELKSGRNTKDDGSTSKSNENLRGSAMCLLIKGLPLNVKVHKLKKDLSVTVKSINLSKKEGQRSALVTFKSVGDCVEAFDALKGYSYQGHSTVVSFVRPRSVVDRQNIRTPACFDFLLNVTNIPFHLTLEHLKTLFPKAEAIIQRCRHDRSFKG</sequence>
<evidence type="ECO:0000313" key="2">
    <source>
        <dbReference type="EMBL" id="VDL58283.1"/>
    </source>
</evidence>
<reference evidence="4" key="1">
    <citation type="submission" date="2017-02" db="UniProtKB">
        <authorList>
            <consortium name="WormBaseParasite"/>
        </authorList>
    </citation>
    <scope>IDENTIFICATION</scope>
</reference>
<feature type="compositionally biased region" description="Basic residues" evidence="1">
    <location>
        <begin position="10"/>
        <end position="25"/>
    </location>
</feature>
<feature type="region of interest" description="Disordered" evidence="1">
    <location>
        <begin position="43"/>
        <end position="63"/>
    </location>
</feature>
<dbReference type="WBParaSite" id="HDID_0000596701-mRNA-1">
    <property type="protein sequence ID" value="HDID_0000596701-mRNA-1"/>
    <property type="gene ID" value="HDID_0000596701"/>
</dbReference>
<organism evidence="4">
    <name type="scientific">Hymenolepis diminuta</name>
    <name type="common">Rat tapeworm</name>
    <dbReference type="NCBI Taxonomy" id="6216"/>
    <lineage>
        <taxon>Eukaryota</taxon>
        <taxon>Metazoa</taxon>
        <taxon>Spiralia</taxon>
        <taxon>Lophotrochozoa</taxon>
        <taxon>Platyhelminthes</taxon>
        <taxon>Cestoda</taxon>
        <taxon>Eucestoda</taxon>
        <taxon>Cyclophyllidea</taxon>
        <taxon>Hymenolepididae</taxon>
        <taxon>Hymenolepis</taxon>
    </lineage>
</organism>
<dbReference type="STRING" id="6216.A0A0R3SM02"/>
<dbReference type="Gene3D" id="3.30.70.330">
    <property type="match status" value="1"/>
</dbReference>
<dbReference type="OrthoDB" id="167718at2759"/>
<dbReference type="GO" id="GO:0003676">
    <property type="term" value="F:nucleic acid binding"/>
    <property type="evidence" value="ECO:0007669"/>
    <property type="project" value="InterPro"/>
</dbReference>
<reference evidence="2 3" key="2">
    <citation type="submission" date="2018-11" db="EMBL/GenBank/DDBJ databases">
        <authorList>
            <consortium name="Pathogen Informatics"/>
        </authorList>
    </citation>
    <scope>NUCLEOTIDE SEQUENCE [LARGE SCALE GENOMIC DNA]</scope>
</reference>
<dbReference type="SUPFAM" id="SSF54928">
    <property type="entry name" value="RNA-binding domain, RBD"/>
    <property type="match status" value="1"/>
</dbReference>
<gene>
    <name evidence="2" type="ORF">HDID_LOCUS5965</name>
</gene>
<dbReference type="InterPro" id="IPR035979">
    <property type="entry name" value="RBD_domain_sf"/>
</dbReference>
<feature type="region of interest" description="Disordered" evidence="1">
    <location>
        <begin position="1"/>
        <end position="26"/>
    </location>
</feature>
<accession>A0A0R3SM02</accession>
<protein>
    <submittedName>
        <fullName evidence="4">RRM domain-containing protein</fullName>
    </submittedName>
</protein>
<evidence type="ECO:0000256" key="1">
    <source>
        <dbReference type="SAM" id="MobiDB-lite"/>
    </source>
</evidence>
<dbReference type="Proteomes" id="UP000274504">
    <property type="component" value="Unassembled WGS sequence"/>
</dbReference>
<evidence type="ECO:0000313" key="3">
    <source>
        <dbReference type="Proteomes" id="UP000274504"/>
    </source>
</evidence>
<dbReference type="CDD" id="cd00590">
    <property type="entry name" value="RRM_SF"/>
    <property type="match status" value="1"/>
</dbReference>
<feature type="compositionally biased region" description="Basic and acidic residues" evidence="1">
    <location>
        <begin position="43"/>
        <end position="57"/>
    </location>
</feature>
<proteinExistence type="predicted"/>
<name>A0A0R3SM02_HYMDI</name>
<evidence type="ECO:0000313" key="4">
    <source>
        <dbReference type="WBParaSite" id="HDID_0000596701-mRNA-1"/>
    </source>
</evidence>
<dbReference type="InterPro" id="IPR012677">
    <property type="entry name" value="Nucleotide-bd_a/b_plait_sf"/>
</dbReference>
<dbReference type="EMBL" id="UYSG01003843">
    <property type="protein sequence ID" value="VDL58283.1"/>
    <property type="molecule type" value="Genomic_DNA"/>
</dbReference>